<organism evidence="1 2">
    <name type="scientific">Mediterraneibacter gnavus</name>
    <name type="common">Ruminococcus gnavus</name>
    <dbReference type="NCBI Taxonomy" id="33038"/>
    <lineage>
        <taxon>Bacteria</taxon>
        <taxon>Bacillati</taxon>
        <taxon>Bacillota</taxon>
        <taxon>Clostridia</taxon>
        <taxon>Lachnospirales</taxon>
        <taxon>Lachnospiraceae</taxon>
        <taxon>Mediterraneibacter</taxon>
    </lineage>
</organism>
<dbReference type="InterPro" id="IPR024735">
    <property type="entry name" value="TcpC"/>
</dbReference>
<reference evidence="1 2" key="1">
    <citation type="submission" date="2018-08" db="EMBL/GenBank/DDBJ databases">
        <title>A genome reference for cultivated species of the human gut microbiota.</title>
        <authorList>
            <person name="Zou Y."/>
            <person name="Xue W."/>
            <person name="Luo G."/>
        </authorList>
    </citation>
    <scope>NUCLEOTIDE SEQUENCE [LARGE SCALE GENOMIC DNA]</scope>
    <source>
        <strain evidence="1 2">AM21-18</strain>
    </source>
</reference>
<protein>
    <recommendedName>
        <fullName evidence="3">Conjugal transfer protein</fullName>
    </recommendedName>
</protein>
<evidence type="ECO:0008006" key="3">
    <source>
        <dbReference type="Google" id="ProtNLM"/>
    </source>
</evidence>
<name>A0A414US46_MEDGN</name>
<sequence length="42" mass="4626">MDGDTVKVSVSVKYLDQKTKAAQISQFDLKLQKTGGNWKIVG</sequence>
<dbReference type="Pfam" id="PF12642">
    <property type="entry name" value="TpcC"/>
    <property type="match status" value="1"/>
</dbReference>
<proteinExistence type="predicted"/>
<accession>A0A414US46</accession>
<dbReference type="Proteomes" id="UP000283981">
    <property type="component" value="Unassembled WGS sequence"/>
</dbReference>
<dbReference type="AlphaFoldDB" id="A0A414US46"/>
<evidence type="ECO:0000313" key="2">
    <source>
        <dbReference type="Proteomes" id="UP000283981"/>
    </source>
</evidence>
<comment type="caution">
    <text evidence="1">The sequence shown here is derived from an EMBL/GenBank/DDBJ whole genome shotgun (WGS) entry which is preliminary data.</text>
</comment>
<gene>
    <name evidence="1" type="ORF">DW243_15725</name>
</gene>
<evidence type="ECO:0000313" key="1">
    <source>
        <dbReference type="EMBL" id="RHG79895.1"/>
    </source>
</evidence>
<dbReference type="EMBL" id="QRIS01000035">
    <property type="protein sequence ID" value="RHG79895.1"/>
    <property type="molecule type" value="Genomic_DNA"/>
</dbReference>